<keyword evidence="8" id="KW-1185">Reference proteome</keyword>
<evidence type="ECO:0000313" key="8">
    <source>
        <dbReference type="Proteomes" id="UP000186513"/>
    </source>
</evidence>
<evidence type="ECO:0000313" key="7">
    <source>
        <dbReference type="EMBL" id="SFZ79488.1"/>
    </source>
</evidence>
<comment type="subcellular location">
    <subcellularLocation>
        <location evidence="1">Cell membrane</location>
        <topology evidence="1">Multi-pass membrane protein</topology>
    </subcellularLocation>
</comment>
<dbReference type="CDD" id="cd10433">
    <property type="entry name" value="YccA_like"/>
    <property type="match status" value="1"/>
</dbReference>
<evidence type="ECO:0000256" key="3">
    <source>
        <dbReference type="ARBA" id="ARBA00022692"/>
    </source>
</evidence>
<feature type="transmembrane region" description="Helical" evidence="6">
    <location>
        <begin position="113"/>
        <end position="133"/>
    </location>
</feature>
<protein>
    <recommendedName>
        <fullName evidence="9">Modulator of FtsH protease</fullName>
    </recommendedName>
</protein>
<feature type="transmembrane region" description="Helical" evidence="6">
    <location>
        <begin position="171"/>
        <end position="192"/>
    </location>
</feature>
<feature type="transmembrane region" description="Helical" evidence="6">
    <location>
        <begin position="204"/>
        <end position="224"/>
    </location>
</feature>
<dbReference type="RefSeq" id="WP_072430148.1">
    <property type="nucleotide sequence ID" value="NZ_FPKR01000018.1"/>
</dbReference>
<dbReference type="Pfam" id="PF01027">
    <property type="entry name" value="Bax1-I"/>
    <property type="match status" value="1"/>
</dbReference>
<evidence type="ECO:0000256" key="4">
    <source>
        <dbReference type="ARBA" id="ARBA00022989"/>
    </source>
</evidence>
<sequence length="229" mass="24677">MQSQWQTVSTGYGGADLATSRNKVLRNTYMLLALSMIPTAIGAWLGMSMKFMVGGWMGLIVFLAVSFGAFYAIEKTKHSATGVLLLLAYTGFMGLWLSQYLQVAMQFSNGAQLIGMAAGGTATIFFALATLATVSKKDFSFMGKFLFIGLILLIVASLANIFFQIPALSLTISAVAVLIFSAFILVDVSRIVNGGETNYVTATLALYLDIYNLFTSLLNLLMAFGGERD</sequence>
<dbReference type="AlphaFoldDB" id="A0A1K2HRQ5"/>
<dbReference type="OrthoDB" id="9813298at2"/>
<organism evidence="7 8">
    <name type="scientific">Chitinimonas taiwanensis DSM 18899</name>
    <dbReference type="NCBI Taxonomy" id="1121279"/>
    <lineage>
        <taxon>Bacteria</taxon>
        <taxon>Pseudomonadati</taxon>
        <taxon>Pseudomonadota</taxon>
        <taxon>Betaproteobacteria</taxon>
        <taxon>Neisseriales</taxon>
        <taxon>Chitinibacteraceae</taxon>
        <taxon>Chitinimonas</taxon>
    </lineage>
</organism>
<dbReference type="PANTHER" id="PTHR23291">
    <property type="entry name" value="BAX INHIBITOR-RELATED"/>
    <property type="match status" value="1"/>
</dbReference>
<feature type="transmembrane region" description="Helical" evidence="6">
    <location>
        <begin position="145"/>
        <end position="165"/>
    </location>
</feature>
<feature type="transmembrane region" description="Helical" evidence="6">
    <location>
        <begin position="29"/>
        <end position="47"/>
    </location>
</feature>
<evidence type="ECO:0000256" key="6">
    <source>
        <dbReference type="RuleBase" id="RU004379"/>
    </source>
</evidence>
<dbReference type="GO" id="GO:0005886">
    <property type="term" value="C:plasma membrane"/>
    <property type="evidence" value="ECO:0007669"/>
    <property type="project" value="UniProtKB-SubCell"/>
</dbReference>
<keyword evidence="4 6" id="KW-1133">Transmembrane helix</keyword>
<keyword evidence="3 6" id="KW-0812">Transmembrane</keyword>
<feature type="transmembrane region" description="Helical" evidence="6">
    <location>
        <begin position="80"/>
        <end position="101"/>
    </location>
</feature>
<reference evidence="7 8" key="1">
    <citation type="submission" date="2016-11" db="EMBL/GenBank/DDBJ databases">
        <authorList>
            <person name="Jaros S."/>
            <person name="Januszkiewicz K."/>
            <person name="Wedrychowicz H."/>
        </authorList>
    </citation>
    <scope>NUCLEOTIDE SEQUENCE [LARGE SCALE GENOMIC DNA]</scope>
    <source>
        <strain evidence="7 8">DSM 18899</strain>
    </source>
</reference>
<dbReference type="Proteomes" id="UP000186513">
    <property type="component" value="Unassembled WGS sequence"/>
</dbReference>
<dbReference type="STRING" id="1121279.SAMN02745887_03671"/>
<keyword evidence="2" id="KW-1003">Cell membrane</keyword>
<keyword evidence="5 6" id="KW-0472">Membrane</keyword>
<evidence type="ECO:0008006" key="9">
    <source>
        <dbReference type="Google" id="ProtNLM"/>
    </source>
</evidence>
<comment type="similarity">
    <text evidence="6">Belongs to the BI1 family.</text>
</comment>
<name>A0A1K2HRQ5_9NEIS</name>
<evidence type="ECO:0000256" key="1">
    <source>
        <dbReference type="ARBA" id="ARBA00004651"/>
    </source>
</evidence>
<evidence type="ECO:0000256" key="2">
    <source>
        <dbReference type="ARBA" id="ARBA00022475"/>
    </source>
</evidence>
<evidence type="ECO:0000256" key="5">
    <source>
        <dbReference type="ARBA" id="ARBA00023136"/>
    </source>
</evidence>
<proteinExistence type="inferred from homology"/>
<accession>A0A1K2HRQ5</accession>
<feature type="transmembrane region" description="Helical" evidence="6">
    <location>
        <begin position="53"/>
        <end position="73"/>
    </location>
</feature>
<dbReference type="EMBL" id="FPKR01000018">
    <property type="protein sequence ID" value="SFZ79488.1"/>
    <property type="molecule type" value="Genomic_DNA"/>
</dbReference>
<dbReference type="PANTHER" id="PTHR23291:SF115">
    <property type="entry name" value="MODULATOR OF FTSH PROTEASE YCCA"/>
    <property type="match status" value="1"/>
</dbReference>
<dbReference type="InterPro" id="IPR006214">
    <property type="entry name" value="Bax_inhibitor_1-related"/>
</dbReference>
<gene>
    <name evidence="7" type="ORF">SAMN02745887_03671</name>
</gene>